<name>A0A9R1QAA5_TRITD</name>
<protein>
    <recommendedName>
        <fullName evidence="4">10-deacetylbaccatin III 10-O-acetyltransferase</fullName>
    </recommendedName>
</protein>
<gene>
    <name evidence="2" type="ORF">TRITD_3Bv1G048700</name>
</gene>
<reference evidence="2 3" key="1">
    <citation type="submission" date="2017-09" db="EMBL/GenBank/DDBJ databases">
        <authorList>
            <consortium name="International Durum Wheat Genome Sequencing Consortium (IDWGSC)"/>
            <person name="Milanesi L."/>
        </authorList>
    </citation>
    <scope>NUCLEOTIDE SEQUENCE [LARGE SCALE GENOMIC DNA]</scope>
    <source>
        <strain evidence="3">cv. Svevo</strain>
    </source>
</reference>
<evidence type="ECO:0000313" key="2">
    <source>
        <dbReference type="EMBL" id="VAH73800.1"/>
    </source>
</evidence>
<evidence type="ECO:0000313" key="3">
    <source>
        <dbReference type="Proteomes" id="UP000324705"/>
    </source>
</evidence>
<keyword evidence="3" id="KW-1185">Reference proteome</keyword>
<dbReference type="PANTHER" id="PTHR31147">
    <property type="entry name" value="ACYL TRANSFERASE 4"/>
    <property type="match status" value="1"/>
</dbReference>
<comment type="similarity">
    <text evidence="1">Belongs to the plant acyltransferase family.</text>
</comment>
<evidence type="ECO:0000256" key="1">
    <source>
        <dbReference type="ARBA" id="ARBA00009861"/>
    </source>
</evidence>
<dbReference type="Gene3D" id="3.30.559.10">
    <property type="entry name" value="Chloramphenicol acetyltransferase-like domain"/>
    <property type="match status" value="1"/>
</dbReference>
<dbReference type="Pfam" id="PF02458">
    <property type="entry name" value="Transferase"/>
    <property type="match status" value="1"/>
</dbReference>
<dbReference type="EMBL" id="LT934116">
    <property type="protein sequence ID" value="VAH73800.1"/>
    <property type="molecule type" value="Genomic_DNA"/>
</dbReference>
<accession>A0A9R1QAA5</accession>
<dbReference type="InterPro" id="IPR023213">
    <property type="entry name" value="CAT-like_dom_sf"/>
</dbReference>
<organism evidence="2 3">
    <name type="scientific">Triticum turgidum subsp. durum</name>
    <name type="common">Durum wheat</name>
    <name type="synonym">Triticum durum</name>
    <dbReference type="NCBI Taxonomy" id="4567"/>
    <lineage>
        <taxon>Eukaryota</taxon>
        <taxon>Viridiplantae</taxon>
        <taxon>Streptophyta</taxon>
        <taxon>Embryophyta</taxon>
        <taxon>Tracheophyta</taxon>
        <taxon>Spermatophyta</taxon>
        <taxon>Magnoliopsida</taxon>
        <taxon>Liliopsida</taxon>
        <taxon>Poales</taxon>
        <taxon>Poaceae</taxon>
        <taxon>BOP clade</taxon>
        <taxon>Pooideae</taxon>
        <taxon>Triticodae</taxon>
        <taxon>Triticeae</taxon>
        <taxon>Triticinae</taxon>
        <taxon>Triticum</taxon>
    </lineage>
</organism>
<dbReference type="InterPro" id="IPR050898">
    <property type="entry name" value="Plant_acyltransferase"/>
</dbReference>
<proteinExistence type="inferred from homology"/>
<dbReference type="AlphaFoldDB" id="A0A9R1QAA5"/>
<dbReference type="GO" id="GO:0016747">
    <property type="term" value="F:acyltransferase activity, transferring groups other than amino-acyl groups"/>
    <property type="evidence" value="ECO:0007669"/>
    <property type="project" value="UniProtKB-ARBA"/>
</dbReference>
<dbReference type="Proteomes" id="UP000324705">
    <property type="component" value="Chromosome 3B"/>
</dbReference>
<sequence>MAAVNKSVDRLAQRLVAPAEPTPVGPLRLSWLDRYPTQMALIESLHVFKPAPDGGNDAGPARTIERAMAQALVQYYPLAGRLGFTEEGGLLQVDCGGEGSGVWFTEAAAGCALEDVEYLEHPMMIAKDELLPPTPAQEQDERKLVLLVQVTTFACGGFVVGFRFSHAVSDGPGAAQFMAAVGELARGQSVEGLAVEPQWGREAIPDPTAARTRTRSRRTTERCWCRTGRGSGSPRWTTAGACRRTSCP</sequence>
<dbReference type="Gramene" id="TRITD3Bv1G048700.2">
    <property type="protein sequence ID" value="TRITD3Bv1G048700.2"/>
    <property type="gene ID" value="TRITD3Bv1G048700"/>
</dbReference>
<evidence type="ECO:0008006" key="4">
    <source>
        <dbReference type="Google" id="ProtNLM"/>
    </source>
</evidence>
<dbReference type="PANTHER" id="PTHR31147:SF51">
    <property type="entry name" value="PF02458-FAMILY ACYL TRANSFERASE 2-RELATED"/>
    <property type="match status" value="1"/>
</dbReference>